<dbReference type="InterPro" id="IPR041248">
    <property type="entry name" value="YDG"/>
</dbReference>
<evidence type="ECO:0000259" key="3">
    <source>
        <dbReference type="Pfam" id="PF00041"/>
    </source>
</evidence>
<feature type="chain" id="PRO_5045930079" evidence="2">
    <location>
        <begin position="24"/>
        <end position="1338"/>
    </location>
</feature>
<dbReference type="Pfam" id="PF13573">
    <property type="entry name" value="SprB"/>
    <property type="match status" value="2"/>
</dbReference>
<reference evidence="7" key="1">
    <citation type="journal article" date="2019" name="Int. J. Syst. Evol. Microbiol.">
        <title>The Global Catalogue of Microorganisms (GCM) 10K type strain sequencing project: providing services to taxonomists for standard genome sequencing and annotation.</title>
        <authorList>
            <consortium name="The Broad Institute Genomics Platform"/>
            <consortium name="The Broad Institute Genome Sequencing Center for Infectious Disease"/>
            <person name="Wu L."/>
            <person name="Ma J."/>
        </authorList>
    </citation>
    <scope>NUCLEOTIDE SEQUENCE [LARGE SCALE GENOMIC DNA]</scope>
    <source>
        <strain evidence="7">KCTC 52127</strain>
    </source>
</reference>
<keyword evidence="1 2" id="KW-0732">Signal</keyword>
<name>A0ABW5LVI0_9FLAO</name>
<feature type="domain" description="YDG" evidence="4">
    <location>
        <begin position="609"/>
        <end position="689"/>
    </location>
</feature>
<feature type="domain" description="Fibronectin type-III" evidence="3">
    <location>
        <begin position="245"/>
        <end position="329"/>
    </location>
</feature>
<feature type="domain" description="YDG" evidence="4">
    <location>
        <begin position="434"/>
        <end position="515"/>
    </location>
</feature>
<accession>A0ABW5LVI0</accession>
<feature type="domain" description="YDG" evidence="4">
    <location>
        <begin position="349"/>
        <end position="426"/>
    </location>
</feature>
<dbReference type="InterPro" id="IPR003961">
    <property type="entry name" value="FN3_dom"/>
</dbReference>
<dbReference type="SUPFAM" id="SSF49265">
    <property type="entry name" value="Fibronectin type III"/>
    <property type="match status" value="1"/>
</dbReference>
<feature type="domain" description="YDG" evidence="4">
    <location>
        <begin position="523"/>
        <end position="602"/>
    </location>
</feature>
<dbReference type="Gene3D" id="2.60.40.740">
    <property type="match status" value="1"/>
</dbReference>
<evidence type="ECO:0000256" key="2">
    <source>
        <dbReference type="SAM" id="SignalP"/>
    </source>
</evidence>
<feature type="domain" description="YDG" evidence="4">
    <location>
        <begin position="870"/>
        <end position="949"/>
    </location>
</feature>
<gene>
    <name evidence="6" type="ORF">ACFSRZ_08210</name>
</gene>
<dbReference type="NCBIfam" id="TIGR04183">
    <property type="entry name" value="Por_Secre_tail"/>
    <property type="match status" value="1"/>
</dbReference>
<keyword evidence="7" id="KW-1185">Reference proteome</keyword>
<dbReference type="Proteomes" id="UP001597508">
    <property type="component" value="Unassembled WGS sequence"/>
</dbReference>
<dbReference type="Gene3D" id="2.60.40.10">
    <property type="entry name" value="Immunoglobulins"/>
    <property type="match status" value="1"/>
</dbReference>
<evidence type="ECO:0000259" key="4">
    <source>
        <dbReference type="Pfam" id="PF18657"/>
    </source>
</evidence>
<dbReference type="EMBL" id="JBHULH010000003">
    <property type="protein sequence ID" value="MFD2567352.1"/>
    <property type="molecule type" value="Genomic_DNA"/>
</dbReference>
<evidence type="ECO:0000256" key="1">
    <source>
        <dbReference type="ARBA" id="ARBA00022729"/>
    </source>
</evidence>
<feature type="signal peptide" evidence="2">
    <location>
        <begin position="1"/>
        <end position="23"/>
    </location>
</feature>
<dbReference type="InterPro" id="IPR013783">
    <property type="entry name" value="Ig-like_fold"/>
</dbReference>
<dbReference type="Pfam" id="PF00041">
    <property type="entry name" value="fn3"/>
    <property type="match status" value="1"/>
</dbReference>
<evidence type="ECO:0000259" key="5">
    <source>
        <dbReference type="Pfam" id="PF18962"/>
    </source>
</evidence>
<feature type="domain" description="YDG" evidence="4">
    <location>
        <begin position="783"/>
        <end position="863"/>
    </location>
</feature>
<dbReference type="RefSeq" id="WP_379666060.1">
    <property type="nucleotide sequence ID" value="NZ_JBHULH010000003.1"/>
</dbReference>
<organism evidence="6 7">
    <name type="scientific">Pseudotenacibaculum haliotis</name>
    <dbReference type="NCBI Taxonomy" id="1862138"/>
    <lineage>
        <taxon>Bacteria</taxon>
        <taxon>Pseudomonadati</taxon>
        <taxon>Bacteroidota</taxon>
        <taxon>Flavobacteriia</taxon>
        <taxon>Flavobacteriales</taxon>
        <taxon>Flavobacteriaceae</taxon>
        <taxon>Pseudotenacibaculum</taxon>
    </lineage>
</organism>
<feature type="domain" description="Secretion system C-terminal sorting" evidence="5">
    <location>
        <begin position="1260"/>
        <end position="1335"/>
    </location>
</feature>
<evidence type="ECO:0000313" key="7">
    <source>
        <dbReference type="Proteomes" id="UP001597508"/>
    </source>
</evidence>
<comment type="caution">
    <text evidence="6">The sequence shown here is derived from an EMBL/GenBank/DDBJ whole genome shotgun (WGS) entry which is preliminary data.</text>
</comment>
<dbReference type="InterPro" id="IPR026444">
    <property type="entry name" value="Secre_tail"/>
</dbReference>
<dbReference type="Pfam" id="PF18962">
    <property type="entry name" value="Por_Secre_tail"/>
    <property type="match status" value="1"/>
</dbReference>
<dbReference type="InterPro" id="IPR025667">
    <property type="entry name" value="SprB_repeat"/>
</dbReference>
<feature type="domain" description="YDG" evidence="4">
    <location>
        <begin position="696"/>
        <end position="776"/>
    </location>
</feature>
<dbReference type="InterPro" id="IPR036116">
    <property type="entry name" value="FN3_sf"/>
</dbReference>
<feature type="domain" description="YDG" evidence="4">
    <location>
        <begin position="959"/>
        <end position="1035"/>
    </location>
</feature>
<evidence type="ECO:0000313" key="6">
    <source>
        <dbReference type="EMBL" id="MFD2567352.1"/>
    </source>
</evidence>
<sequence>MKNITRVILSLALTIFFYNQTYAQNDNGVIDAPGDIAILSYHSDNGSTDEEDGLTFLLIDDAPAGTSIRFIDEEWNGTAFATPTGEGELLWENNTGSTIPAGTVVTIFDADGSLETASVGTVDEIEAGFNFGTAEDFVAITGTRAAPGIFLTAVDGDDGTPFISAGTGLSPSQILSFSGEGRYTGATECNSTAADCLAQVYDTASNWTFGDYPHVGVVVDDFLGSLFFVCGAPTAQATSAIFGAESSSTLTLSNFTAPTGGVDGYAIYINDSNSFTAPSDGDEPIANLNWNNSGQQAVYFGNSDSPNITITGLNTGTTYFFQIYAYNDCAGIETYETTGLNANDTTGAATVTITGLTGNNKTYDGTANATVSGAATLSGVNAGDDVSLSGSPVFTFATSNVGTGITITTTGYTLTGADAGNYTLIQPTLSADITAANLTITGLAGDNKVFDGTTNATASGTATLSGVIGADDVTLGGAPVFTFASANVGTGISINTTGFTISGADSGNYSLTQPTLSADITAVNLTITGLTGNNKVYDGTTDATASGTATLTGVIGADDVVLGGAPVFTFASANVGTGISISTTGFTISGADSGNYSLTQPTLSADITAASLTITGLAGDNKTYDGTTNATASGTAALSGVIAGDDVVLGGAPIFTFASTNVGTGISINSTGFTISGADSGNYSLTQPTLSADITAASLTITGLAGDNKVYDGTTTTTVSGTATLSGVVAGDDVVLGGAPTFTFASANVGTGISINSAGYIISGTDSGNYTLTQPTLSADITAASLTITGLTGDNKAFDGTTNATASGTATLSGVIGADDVVLGGSPTFTFVSSNVGVGITINTTGFTISGADAANYSLTQPTLSANITATNLTITGLAGDNKVYDGTTTATVSGTATLLGVVAGDDVVLGGAPTFTFADANVGTGISISTTGFTISGTDSGNYTLTQPSLSADITVASLTVTGLTGDDKAFDGTTTATASGTAVLSGVIGADDVILGGTPVFTFVSPNVGVGITINTTGFTISGADSGNYSLTQPLLSANITGDALSIDNISTTDASCDGTDDGSATVTVSGGTAPYSYEWSTGDTTTNNTLDNLAAGNYNVTVVDALNNSITQNFSIAGRTSPTITVSENPTVYYGYPPASSASIGVESISGGQAPFSYLWSTGETTQSILVSPTDTTTYTVIVTDANGCSTTADIIVNVIDVRCGHQGHQNKVKVCHKGKKTLCIAWQAVSAHLAHGDTLGDCNSNNKQVKITNLKVYPNPFKHHLLVNFNSNSNASVDLIIFNHRGNKVLQKNIALNNGNTKARLNLARLKRGVYYLKIVINGEVKKVKRIIKH</sequence>
<protein>
    <submittedName>
        <fullName evidence="6">YDG domain-containing protein</fullName>
    </submittedName>
</protein>
<proteinExistence type="predicted"/>
<dbReference type="Pfam" id="PF18657">
    <property type="entry name" value="YDG"/>
    <property type="match status" value="8"/>
</dbReference>